<dbReference type="PANTHER" id="PTHR45138">
    <property type="entry name" value="REGULATORY COMPONENTS OF SENSORY TRANSDUCTION SYSTEM"/>
    <property type="match status" value="1"/>
</dbReference>
<dbReference type="InterPro" id="IPR043128">
    <property type="entry name" value="Rev_trsase/Diguanyl_cyclase"/>
</dbReference>
<dbReference type="Gene3D" id="3.40.50.2300">
    <property type="match status" value="1"/>
</dbReference>
<dbReference type="GO" id="GO:0052621">
    <property type="term" value="F:diguanylate cyclase activity"/>
    <property type="evidence" value="ECO:0007669"/>
    <property type="project" value="UniProtKB-EC"/>
</dbReference>
<dbReference type="EC" id="2.7.7.65" evidence="1"/>
<name>A0A933GM51_UNCTE</name>
<comment type="catalytic activity">
    <reaction evidence="2">
        <text>2 GTP = 3',3'-c-di-GMP + 2 diphosphate</text>
        <dbReference type="Rhea" id="RHEA:24898"/>
        <dbReference type="ChEBI" id="CHEBI:33019"/>
        <dbReference type="ChEBI" id="CHEBI:37565"/>
        <dbReference type="ChEBI" id="CHEBI:58805"/>
        <dbReference type="EC" id="2.7.7.65"/>
    </reaction>
</comment>
<evidence type="ECO:0000259" key="6">
    <source>
        <dbReference type="PROSITE" id="PS50887"/>
    </source>
</evidence>
<evidence type="ECO:0000259" key="5">
    <source>
        <dbReference type="PROSITE" id="PS50110"/>
    </source>
</evidence>
<dbReference type="GO" id="GO:1902201">
    <property type="term" value="P:negative regulation of bacterial-type flagellum-dependent cell motility"/>
    <property type="evidence" value="ECO:0007669"/>
    <property type="project" value="TreeGrafter"/>
</dbReference>
<dbReference type="EMBL" id="JACQWF010000384">
    <property type="protein sequence ID" value="MBI4596451.1"/>
    <property type="molecule type" value="Genomic_DNA"/>
</dbReference>
<dbReference type="PANTHER" id="PTHR45138:SF9">
    <property type="entry name" value="DIGUANYLATE CYCLASE DGCM-RELATED"/>
    <property type="match status" value="1"/>
</dbReference>
<evidence type="ECO:0000256" key="1">
    <source>
        <dbReference type="ARBA" id="ARBA00012528"/>
    </source>
</evidence>
<keyword evidence="3" id="KW-0597">Phosphoprotein</keyword>
<feature type="modified residue" description="4-aspartylphosphate" evidence="3">
    <location>
        <position position="69"/>
    </location>
</feature>
<gene>
    <name evidence="7" type="ORF">HY730_08770</name>
</gene>
<evidence type="ECO:0000256" key="4">
    <source>
        <dbReference type="SAM" id="Coils"/>
    </source>
</evidence>
<dbReference type="GO" id="GO:0043709">
    <property type="term" value="P:cell adhesion involved in single-species biofilm formation"/>
    <property type="evidence" value="ECO:0007669"/>
    <property type="project" value="TreeGrafter"/>
</dbReference>
<dbReference type="InterPro" id="IPR001789">
    <property type="entry name" value="Sig_transdc_resp-reg_receiver"/>
</dbReference>
<protein>
    <recommendedName>
        <fullName evidence="1">diguanylate cyclase</fullName>
        <ecNumber evidence="1">2.7.7.65</ecNumber>
    </recommendedName>
</protein>
<dbReference type="InterPro" id="IPR011006">
    <property type="entry name" value="CheY-like_superfamily"/>
</dbReference>
<keyword evidence="4" id="KW-0175">Coiled coil</keyword>
<dbReference type="GO" id="GO:0005886">
    <property type="term" value="C:plasma membrane"/>
    <property type="evidence" value="ECO:0007669"/>
    <property type="project" value="TreeGrafter"/>
</dbReference>
<accession>A0A933GM51</accession>
<dbReference type="Gene3D" id="3.30.450.40">
    <property type="match status" value="1"/>
</dbReference>
<dbReference type="SMART" id="SM00448">
    <property type="entry name" value="REC"/>
    <property type="match status" value="1"/>
</dbReference>
<dbReference type="Proteomes" id="UP000772181">
    <property type="component" value="Unassembled WGS sequence"/>
</dbReference>
<dbReference type="InterPro" id="IPR050469">
    <property type="entry name" value="Diguanylate_Cyclase"/>
</dbReference>
<reference evidence="7" key="1">
    <citation type="submission" date="2020-07" db="EMBL/GenBank/DDBJ databases">
        <title>Huge and variable diversity of episymbiotic CPR bacteria and DPANN archaea in groundwater ecosystems.</title>
        <authorList>
            <person name="He C.Y."/>
            <person name="Keren R."/>
            <person name="Whittaker M."/>
            <person name="Farag I.F."/>
            <person name="Doudna J."/>
            <person name="Cate J.H.D."/>
            <person name="Banfield J.F."/>
        </authorList>
    </citation>
    <scope>NUCLEOTIDE SEQUENCE</scope>
    <source>
        <strain evidence="7">NC_groundwater_1482_Ag_S-0.65um_47_24</strain>
    </source>
</reference>
<feature type="domain" description="Response regulatory" evidence="5">
    <location>
        <begin position="7"/>
        <end position="135"/>
    </location>
</feature>
<dbReference type="SUPFAM" id="SSF52172">
    <property type="entry name" value="CheY-like"/>
    <property type="match status" value="1"/>
</dbReference>
<dbReference type="SMART" id="SM00267">
    <property type="entry name" value="GGDEF"/>
    <property type="match status" value="1"/>
</dbReference>
<sequence length="510" mass="58052">MDKQLYHLLFLDDDKDFLYSLNMAVSKLLLSEGNGVEIEPHFVSNPEEGLDFANELVEEHEKIAVIISDQQMPVMSGIEFMERVNKITPNAIKVLLTGYASLDSAKYAINHKILDQYVSKPIEDYDSFASLIKNAIKTFHYRGEKERAEQEIKNYVRQLEQINEKIKNMHSAAEKIAYLAQGFRKLDFDEVLDLIITKIPSIFNAKCSSLFLLDEKKNSLQMVRSNYFKEVYDIPLGVREKSPMMAAFKQNKTIVIPEIGEAPYDFLNKECLGRSCIVIPFNMIADDSPTEIMGSEEGIKGVLNMGNIPNIGNEEIIQYTASLIQDIVGINILNARLYQKTQRLALHDSLTGLYNKHIFMEFLKKECFHSERYRNPLFLAFGDIDDFKAINDTHGHRIGDEVLAQIGQLYKSVTRKCDMIARFGGDEFAWLIEGGDVENIVARLEGFCARVSSSEFPKFITLTMSIGLARYFSCTQDSPENLIDRADEALYRAKAKGKKRVEVSFKNGDK</sequence>
<dbReference type="FunFam" id="3.30.70.270:FF:000001">
    <property type="entry name" value="Diguanylate cyclase domain protein"/>
    <property type="match status" value="1"/>
</dbReference>
<evidence type="ECO:0000256" key="3">
    <source>
        <dbReference type="PROSITE-ProRule" id="PRU00169"/>
    </source>
</evidence>
<dbReference type="InterPro" id="IPR029787">
    <property type="entry name" value="Nucleotide_cyclase"/>
</dbReference>
<dbReference type="NCBIfam" id="TIGR00254">
    <property type="entry name" value="GGDEF"/>
    <property type="match status" value="1"/>
</dbReference>
<dbReference type="Gene3D" id="3.30.70.270">
    <property type="match status" value="1"/>
</dbReference>
<evidence type="ECO:0000313" key="8">
    <source>
        <dbReference type="Proteomes" id="UP000772181"/>
    </source>
</evidence>
<dbReference type="PROSITE" id="PS50887">
    <property type="entry name" value="GGDEF"/>
    <property type="match status" value="1"/>
</dbReference>
<dbReference type="CDD" id="cd01949">
    <property type="entry name" value="GGDEF"/>
    <property type="match status" value="1"/>
</dbReference>
<organism evidence="7 8">
    <name type="scientific">Tectimicrobiota bacterium</name>
    <dbReference type="NCBI Taxonomy" id="2528274"/>
    <lineage>
        <taxon>Bacteria</taxon>
        <taxon>Pseudomonadati</taxon>
        <taxon>Nitrospinota/Tectimicrobiota group</taxon>
        <taxon>Candidatus Tectimicrobiota</taxon>
    </lineage>
</organism>
<comment type="caution">
    <text evidence="7">The sequence shown here is derived from an EMBL/GenBank/DDBJ whole genome shotgun (WGS) entry which is preliminary data.</text>
</comment>
<dbReference type="InterPro" id="IPR000160">
    <property type="entry name" value="GGDEF_dom"/>
</dbReference>
<dbReference type="AlphaFoldDB" id="A0A933GM51"/>
<feature type="coiled-coil region" evidence="4">
    <location>
        <begin position="145"/>
        <end position="176"/>
    </location>
</feature>
<proteinExistence type="predicted"/>
<dbReference type="SUPFAM" id="SSF55073">
    <property type="entry name" value="Nucleotide cyclase"/>
    <property type="match status" value="1"/>
</dbReference>
<dbReference type="InterPro" id="IPR029016">
    <property type="entry name" value="GAF-like_dom_sf"/>
</dbReference>
<dbReference type="GO" id="GO:0000160">
    <property type="term" value="P:phosphorelay signal transduction system"/>
    <property type="evidence" value="ECO:0007669"/>
    <property type="project" value="InterPro"/>
</dbReference>
<dbReference type="PROSITE" id="PS50110">
    <property type="entry name" value="RESPONSE_REGULATORY"/>
    <property type="match status" value="1"/>
</dbReference>
<feature type="domain" description="GGDEF" evidence="6">
    <location>
        <begin position="375"/>
        <end position="506"/>
    </location>
</feature>
<evidence type="ECO:0000256" key="2">
    <source>
        <dbReference type="ARBA" id="ARBA00034247"/>
    </source>
</evidence>
<dbReference type="Pfam" id="PF00990">
    <property type="entry name" value="GGDEF"/>
    <property type="match status" value="1"/>
</dbReference>
<dbReference type="Pfam" id="PF00072">
    <property type="entry name" value="Response_reg"/>
    <property type="match status" value="1"/>
</dbReference>
<dbReference type="SUPFAM" id="SSF55781">
    <property type="entry name" value="GAF domain-like"/>
    <property type="match status" value="1"/>
</dbReference>
<evidence type="ECO:0000313" key="7">
    <source>
        <dbReference type="EMBL" id="MBI4596451.1"/>
    </source>
</evidence>